<evidence type="ECO:0000256" key="7">
    <source>
        <dbReference type="ARBA" id="ARBA00023136"/>
    </source>
</evidence>
<dbReference type="PROSITE" id="PS50089">
    <property type="entry name" value="ZF_RING_2"/>
    <property type="match status" value="1"/>
</dbReference>
<protein>
    <recommendedName>
        <fullName evidence="11">RING-type domain-containing protein</fullName>
    </recommendedName>
</protein>
<dbReference type="Pfam" id="PF13639">
    <property type="entry name" value="zf-RING_2"/>
    <property type="match status" value="1"/>
</dbReference>
<evidence type="ECO:0000256" key="2">
    <source>
        <dbReference type="ARBA" id="ARBA00022692"/>
    </source>
</evidence>
<dbReference type="InterPro" id="IPR001841">
    <property type="entry name" value="Znf_RING"/>
</dbReference>
<evidence type="ECO:0000313" key="12">
    <source>
        <dbReference type="EMBL" id="VFQ75752.1"/>
    </source>
</evidence>
<proteinExistence type="inferred from homology"/>
<keyword evidence="6" id="KW-1133">Transmembrane helix</keyword>
<evidence type="ECO:0000256" key="4">
    <source>
        <dbReference type="ARBA" id="ARBA00022771"/>
    </source>
</evidence>
<keyword evidence="4 9" id="KW-0863">Zinc-finger</keyword>
<dbReference type="AlphaFoldDB" id="A0A484LH19"/>
<evidence type="ECO:0000313" key="13">
    <source>
        <dbReference type="Proteomes" id="UP000595140"/>
    </source>
</evidence>
<dbReference type="InterPro" id="IPR013083">
    <property type="entry name" value="Znf_RING/FYVE/PHD"/>
</dbReference>
<accession>A0A484LH19</accession>
<dbReference type="SMART" id="SM00184">
    <property type="entry name" value="RING"/>
    <property type="match status" value="1"/>
</dbReference>
<keyword evidence="13" id="KW-1185">Reference proteome</keyword>
<dbReference type="CDD" id="cd16461">
    <property type="entry name" value="RING-H2_EL5-like"/>
    <property type="match status" value="1"/>
</dbReference>
<dbReference type="SUPFAM" id="SSF57850">
    <property type="entry name" value="RING/U-box"/>
    <property type="match status" value="1"/>
</dbReference>
<evidence type="ECO:0000256" key="6">
    <source>
        <dbReference type="ARBA" id="ARBA00022989"/>
    </source>
</evidence>
<evidence type="ECO:0000259" key="11">
    <source>
        <dbReference type="PROSITE" id="PS50089"/>
    </source>
</evidence>
<evidence type="ECO:0000256" key="9">
    <source>
        <dbReference type="PROSITE-ProRule" id="PRU00175"/>
    </source>
</evidence>
<evidence type="ECO:0000256" key="8">
    <source>
        <dbReference type="ARBA" id="ARBA00024209"/>
    </source>
</evidence>
<organism evidence="12 13">
    <name type="scientific">Cuscuta campestris</name>
    <dbReference type="NCBI Taxonomy" id="132261"/>
    <lineage>
        <taxon>Eukaryota</taxon>
        <taxon>Viridiplantae</taxon>
        <taxon>Streptophyta</taxon>
        <taxon>Embryophyta</taxon>
        <taxon>Tracheophyta</taxon>
        <taxon>Spermatophyta</taxon>
        <taxon>Magnoliopsida</taxon>
        <taxon>eudicotyledons</taxon>
        <taxon>Gunneridae</taxon>
        <taxon>Pentapetalae</taxon>
        <taxon>asterids</taxon>
        <taxon>lamiids</taxon>
        <taxon>Solanales</taxon>
        <taxon>Convolvulaceae</taxon>
        <taxon>Cuscuteae</taxon>
        <taxon>Cuscuta</taxon>
        <taxon>Cuscuta subgen. Grammica</taxon>
        <taxon>Cuscuta sect. Cleistogrammica</taxon>
    </lineage>
</organism>
<comment type="similarity">
    <text evidence="8">Belongs to the RING-type zinc finger family. ATL subfamily.</text>
</comment>
<keyword evidence="5" id="KW-0862">Zinc</keyword>
<feature type="region of interest" description="Disordered" evidence="10">
    <location>
        <begin position="235"/>
        <end position="255"/>
    </location>
</feature>
<sequence length="286" mass="31678">MNLRTPLTTAAVLISRLEVQAAAAKTPFLHHPAPPLATAVVLILRLEVQAAAAETSFLRHRTTLPVVPRYRTLWTTTMKSRPVPEPPIPSSGSRGVGRFPPHIIRICSATVNSILSNLAFMTSFSALNRRVELSSFTFGSVTRCLTNVECPICLTEFEAHEWLRRLSWCLHAFHAACIDRWLDGNETCPVCRYPLFPTEAQLEMNLRTAAYDRGKSHFEIGSPSRRREDSLSASSHSAASDFGSSHFEIGSPSRRRGDFLSVSSYYSASASLLQDIVDDHNEVPAQ</sequence>
<keyword evidence="3" id="KW-0479">Metal-binding</keyword>
<dbReference type="PANTHER" id="PTHR46539">
    <property type="entry name" value="E3 UBIQUITIN-PROTEIN LIGASE ATL42"/>
    <property type="match status" value="1"/>
</dbReference>
<dbReference type="Proteomes" id="UP000595140">
    <property type="component" value="Unassembled WGS sequence"/>
</dbReference>
<dbReference type="OrthoDB" id="8062037at2759"/>
<dbReference type="GO" id="GO:0016020">
    <property type="term" value="C:membrane"/>
    <property type="evidence" value="ECO:0007669"/>
    <property type="project" value="UniProtKB-SubCell"/>
</dbReference>
<evidence type="ECO:0000256" key="10">
    <source>
        <dbReference type="SAM" id="MobiDB-lite"/>
    </source>
</evidence>
<dbReference type="PANTHER" id="PTHR46539:SF2">
    <property type="entry name" value="RING-H2 FINGER PROTEIN ATL43"/>
    <property type="match status" value="1"/>
</dbReference>
<name>A0A484LH19_9ASTE</name>
<keyword evidence="2" id="KW-0812">Transmembrane</keyword>
<feature type="compositionally biased region" description="Low complexity" evidence="10">
    <location>
        <begin position="235"/>
        <end position="247"/>
    </location>
</feature>
<dbReference type="Gene3D" id="3.30.40.10">
    <property type="entry name" value="Zinc/RING finger domain, C3HC4 (zinc finger)"/>
    <property type="match status" value="1"/>
</dbReference>
<dbReference type="GO" id="GO:0008270">
    <property type="term" value="F:zinc ion binding"/>
    <property type="evidence" value="ECO:0007669"/>
    <property type="project" value="UniProtKB-KW"/>
</dbReference>
<comment type="subcellular location">
    <subcellularLocation>
        <location evidence="1">Membrane</location>
    </subcellularLocation>
</comment>
<gene>
    <name evidence="12" type="ORF">CCAM_LOCUS17528</name>
</gene>
<feature type="domain" description="RING-type" evidence="11">
    <location>
        <begin position="150"/>
        <end position="192"/>
    </location>
</feature>
<dbReference type="EMBL" id="OOIL02001452">
    <property type="protein sequence ID" value="VFQ75752.1"/>
    <property type="molecule type" value="Genomic_DNA"/>
</dbReference>
<reference evidence="12 13" key="1">
    <citation type="submission" date="2018-04" db="EMBL/GenBank/DDBJ databases">
        <authorList>
            <person name="Vogel A."/>
        </authorList>
    </citation>
    <scope>NUCLEOTIDE SEQUENCE [LARGE SCALE GENOMIC DNA]</scope>
</reference>
<evidence type="ECO:0000256" key="3">
    <source>
        <dbReference type="ARBA" id="ARBA00022723"/>
    </source>
</evidence>
<keyword evidence="7" id="KW-0472">Membrane</keyword>
<evidence type="ECO:0000256" key="5">
    <source>
        <dbReference type="ARBA" id="ARBA00022833"/>
    </source>
</evidence>
<evidence type="ECO:0000256" key="1">
    <source>
        <dbReference type="ARBA" id="ARBA00004370"/>
    </source>
</evidence>